<protein>
    <submittedName>
        <fullName evidence="3">Serine protease</fullName>
    </submittedName>
</protein>
<dbReference type="CDD" id="cd00190">
    <property type="entry name" value="Tryp_SPc"/>
    <property type="match status" value="1"/>
</dbReference>
<gene>
    <name evidence="3" type="ORF">SLINC_6233</name>
</gene>
<dbReference type="InterPro" id="IPR043504">
    <property type="entry name" value="Peptidase_S1_PA_chymotrypsin"/>
</dbReference>
<dbReference type="PANTHER" id="PTHR24276:SF98">
    <property type="entry name" value="FI18310P1-RELATED"/>
    <property type="match status" value="1"/>
</dbReference>
<dbReference type="FunFam" id="2.40.10.10:FF:000002">
    <property type="entry name" value="Transmembrane protease serine"/>
    <property type="match status" value="1"/>
</dbReference>
<keyword evidence="3" id="KW-0378">Hydrolase</keyword>
<evidence type="ECO:0000313" key="4">
    <source>
        <dbReference type="Proteomes" id="UP000092598"/>
    </source>
</evidence>
<dbReference type="Gene3D" id="2.40.10.10">
    <property type="entry name" value="Trypsin-like serine proteases"/>
    <property type="match status" value="1"/>
</dbReference>
<keyword evidence="3" id="KW-0645">Protease</keyword>
<dbReference type="InterPro" id="IPR001254">
    <property type="entry name" value="Trypsin_dom"/>
</dbReference>
<dbReference type="PROSITE" id="PS00135">
    <property type="entry name" value="TRYPSIN_SER"/>
    <property type="match status" value="1"/>
</dbReference>
<evidence type="ECO:0000256" key="2">
    <source>
        <dbReference type="ARBA" id="ARBA00023157"/>
    </source>
</evidence>
<dbReference type="PRINTS" id="PR00722">
    <property type="entry name" value="CHYMOTRYPSIN"/>
</dbReference>
<dbReference type="SUPFAM" id="SSF50494">
    <property type="entry name" value="Trypsin-like serine proteases"/>
    <property type="match status" value="1"/>
</dbReference>
<dbReference type="PATRIC" id="fig|1915.4.peg.6891"/>
<comment type="similarity">
    <text evidence="1">Belongs to the peptidase S1 family.</text>
</comment>
<accession>A0A1B1MIV6</accession>
<name>A0A1B1MIV6_STRLN</name>
<dbReference type="GO" id="GO:0004252">
    <property type="term" value="F:serine-type endopeptidase activity"/>
    <property type="evidence" value="ECO:0007669"/>
    <property type="project" value="InterPro"/>
</dbReference>
<evidence type="ECO:0000313" key="3">
    <source>
        <dbReference type="EMBL" id="ANS68457.1"/>
    </source>
</evidence>
<dbReference type="PROSITE" id="PS00134">
    <property type="entry name" value="TRYPSIN_HIS"/>
    <property type="match status" value="1"/>
</dbReference>
<dbReference type="PANTHER" id="PTHR24276">
    <property type="entry name" value="POLYSERASE-RELATED"/>
    <property type="match status" value="1"/>
</dbReference>
<dbReference type="EMBL" id="CP016438">
    <property type="protein sequence ID" value="ANS68457.1"/>
    <property type="molecule type" value="Genomic_DNA"/>
</dbReference>
<dbReference type="InterPro" id="IPR050430">
    <property type="entry name" value="Peptidase_S1"/>
</dbReference>
<dbReference type="STRING" id="1915.SLINC_6233"/>
<dbReference type="SMART" id="SM00020">
    <property type="entry name" value="Tryp_SPc"/>
    <property type="match status" value="1"/>
</dbReference>
<dbReference type="PROSITE" id="PS50240">
    <property type="entry name" value="TRYPSIN_DOM"/>
    <property type="match status" value="1"/>
</dbReference>
<dbReference type="KEGG" id="sls:SLINC_6233"/>
<dbReference type="InterPro" id="IPR009003">
    <property type="entry name" value="Peptidase_S1_PA"/>
</dbReference>
<dbReference type="Pfam" id="PF00089">
    <property type="entry name" value="Trypsin"/>
    <property type="match status" value="1"/>
</dbReference>
<keyword evidence="4" id="KW-1185">Reference proteome</keyword>
<sequence length="288" mass="29092">MRCRIARALARPLVLVAAATAIPLVSAAPAAADGIIVGGYPVDVSESPWTVALSSRDRFGGTRAGQFCGGVAVGRETVLTAAHCLGEEALGAPPDRVRDLKVIAGRTDLLSGEGQEIAVRETWVNPDYDGVSNSGDFAVLTLSEPLPQGSAVAMAGVGDPAYEPGTAAVVYGWGDITGGGDYARSLRAARVHVLADALCERAYPGSSDGTYLPGTMLCAGEESGGRDACQGDSGGPLVARGKLIGLVSWGSGCGRPGSPGVYTRVSDVVRALGWGDATRAHAGPSGGS</sequence>
<dbReference type="InterPro" id="IPR018114">
    <property type="entry name" value="TRYPSIN_HIS"/>
</dbReference>
<evidence type="ECO:0000256" key="1">
    <source>
        <dbReference type="ARBA" id="ARBA00007664"/>
    </source>
</evidence>
<dbReference type="InterPro" id="IPR001314">
    <property type="entry name" value="Peptidase_S1A"/>
</dbReference>
<dbReference type="RefSeq" id="WP_067440977.1">
    <property type="nucleotide sequence ID" value="NZ_CP016438.1"/>
</dbReference>
<dbReference type="OrthoDB" id="1496095at2"/>
<dbReference type="Proteomes" id="UP000092598">
    <property type="component" value="Chromosome"/>
</dbReference>
<reference evidence="3 4" key="1">
    <citation type="submission" date="2016-07" db="EMBL/GenBank/DDBJ databases">
        <title>Enhancement of antibiotic productionsby engineered nitrateutilization in actinobacteria.</title>
        <authorList>
            <person name="Meng S.C."/>
        </authorList>
    </citation>
    <scope>NUCLEOTIDE SEQUENCE [LARGE SCALE GENOMIC DNA]</scope>
    <source>
        <strain evidence="3 4">NRRL 2936</strain>
    </source>
</reference>
<organism evidence="3 4">
    <name type="scientific">Streptomyces lincolnensis</name>
    <dbReference type="NCBI Taxonomy" id="1915"/>
    <lineage>
        <taxon>Bacteria</taxon>
        <taxon>Bacillati</taxon>
        <taxon>Actinomycetota</taxon>
        <taxon>Actinomycetes</taxon>
        <taxon>Kitasatosporales</taxon>
        <taxon>Streptomycetaceae</taxon>
        <taxon>Streptomyces</taxon>
    </lineage>
</organism>
<dbReference type="InterPro" id="IPR033116">
    <property type="entry name" value="TRYPSIN_SER"/>
</dbReference>
<keyword evidence="2" id="KW-1015">Disulfide bond</keyword>
<proteinExistence type="inferred from homology"/>
<dbReference type="GO" id="GO:0006508">
    <property type="term" value="P:proteolysis"/>
    <property type="evidence" value="ECO:0007669"/>
    <property type="project" value="UniProtKB-KW"/>
</dbReference>
<dbReference type="AlphaFoldDB" id="A0A1B1MIV6"/>